<dbReference type="GO" id="GO:0030154">
    <property type="term" value="P:cell differentiation"/>
    <property type="evidence" value="ECO:0007669"/>
    <property type="project" value="UniProtKB-ARBA"/>
</dbReference>
<evidence type="ECO:0000256" key="8">
    <source>
        <dbReference type="ARBA" id="ARBA00023157"/>
    </source>
</evidence>
<dbReference type="Proteomes" id="UP000887013">
    <property type="component" value="Unassembled WGS sequence"/>
</dbReference>
<evidence type="ECO:0000259" key="10">
    <source>
        <dbReference type="PROSITE" id="PS50835"/>
    </source>
</evidence>
<dbReference type="PANTHER" id="PTHR44170:SF56">
    <property type="entry name" value="FIBRONECTIN TYPE-III DOMAIN-CONTAINING PROTEIN"/>
    <property type="match status" value="1"/>
</dbReference>
<dbReference type="InterPro" id="IPR013098">
    <property type="entry name" value="Ig_I-set"/>
</dbReference>
<keyword evidence="13" id="KW-1185">Reference proteome</keyword>
<keyword evidence="6" id="KW-1133">Transmembrane helix</keyword>
<dbReference type="SMART" id="SM00409">
    <property type="entry name" value="IG"/>
    <property type="match status" value="8"/>
</dbReference>
<comment type="subcellular location">
    <subcellularLocation>
        <location evidence="1">Membrane</location>
        <topology evidence="1">Single-pass type I membrane protein</topology>
    </subcellularLocation>
</comment>
<dbReference type="InterPro" id="IPR036116">
    <property type="entry name" value="FN3_sf"/>
</dbReference>
<evidence type="ECO:0000256" key="3">
    <source>
        <dbReference type="ARBA" id="ARBA00022729"/>
    </source>
</evidence>
<dbReference type="SUPFAM" id="SSF49265">
    <property type="entry name" value="Fibronectin type III"/>
    <property type="match status" value="2"/>
</dbReference>
<keyword evidence="7" id="KW-0472">Membrane</keyword>
<dbReference type="PROSITE" id="PS50835">
    <property type="entry name" value="IG_LIKE"/>
    <property type="match status" value="7"/>
</dbReference>
<keyword evidence="4" id="KW-0677">Repeat</keyword>
<feature type="domain" description="Ig-like" evidence="10">
    <location>
        <begin position="374"/>
        <end position="460"/>
    </location>
</feature>
<keyword evidence="5" id="KW-0130">Cell adhesion</keyword>
<organism evidence="12 13">
    <name type="scientific">Nephila pilipes</name>
    <name type="common">Giant wood spider</name>
    <name type="synonym">Nephila maculata</name>
    <dbReference type="NCBI Taxonomy" id="299642"/>
    <lineage>
        <taxon>Eukaryota</taxon>
        <taxon>Metazoa</taxon>
        <taxon>Ecdysozoa</taxon>
        <taxon>Arthropoda</taxon>
        <taxon>Chelicerata</taxon>
        <taxon>Arachnida</taxon>
        <taxon>Araneae</taxon>
        <taxon>Araneomorphae</taxon>
        <taxon>Entelegynae</taxon>
        <taxon>Araneoidea</taxon>
        <taxon>Nephilidae</taxon>
        <taxon>Nephila</taxon>
    </lineage>
</organism>
<evidence type="ECO:0000256" key="5">
    <source>
        <dbReference type="ARBA" id="ARBA00022889"/>
    </source>
</evidence>
<dbReference type="EMBL" id="BMAW01035706">
    <property type="protein sequence ID" value="GFU40701.1"/>
    <property type="molecule type" value="Genomic_DNA"/>
</dbReference>
<feature type="domain" description="Fibronectin type-III" evidence="11">
    <location>
        <begin position="763"/>
        <end position="856"/>
    </location>
</feature>
<dbReference type="Pfam" id="PF00041">
    <property type="entry name" value="fn3"/>
    <property type="match status" value="3"/>
</dbReference>
<dbReference type="GO" id="GO:0098609">
    <property type="term" value="P:cell-cell adhesion"/>
    <property type="evidence" value="ECO:0007669"/>
    <property type="project" value="TreeGrafter"/>
</dbReference>
<comment type="caution">
    <text evidence="12">The sequence shown here is derived from an EMBL/GenBank/DDBJ whole genome shotgun (WGS) entry which is preliminary data.</text>
</comment>
<dbReference type="Pfam" id="PF07679">
    <property type="entry name" value="I-set"/>
    <property type="match status" value="2"/>
</dbReference>
<dbReference type="GO" id="GO:0016020">
    <property type="term" value="C:membrane"/>
    <property type="evidence" value="ECO:0007669"/>
    <property type="project" value="UniProtKB-SubCell"/>
</dbReference>
<feature type="domain" description="Ig-like" evidence="10">
    <location>
        <begin position="92"/>
        <end position="178"/>
    </location>
</feature>
<evidence type="ECO:0000256" key="9">
    <source>
        <dbReference type="ARBA" id="ARBA00023319"/>
    </source>
</evidence>
<keyword evidence="8" id="KW-1015">Disulfide bond</keyword>
<dbReference type="InterPro" id="IPR003598">
    <property type="entry name" value="Ig_sub2"/>
</dbReference>
<dbReference type="OrthoDB" id="152385at2759"/>
<name>A0A8X6UNC6_NEPPI</name>
<protein>
    <submittedName>
        <fullName evidence="12">Down syndrome cell adhesion molecule-like protein Dscam2</fullName>
    </submittedName>
</protein>
<dbReference type="FunFam" id="2.60.40.10:FF:000333">
    <property type="entry name" value="Down syndrome cell adhesion molecule"/>
    <property type="match status" value="1"/>
</dbReference>
<dbReference type="SMART" id="SM00408">
    <property type="entry name" value="IGc2"/>
    <property type="match status" value="7"/>
</dbReference>
<dbReference type="AlphaFoldDB" id="A0A8X6UNC6"/>
<feature type="domain" description="Fibronectin type-III" evidence="11">
    <location>
        <begin position="959"/>
        <end position="1050"/>
    </location>
</feature>
<feature type="domain" description="Ig-like" evidence="10">
    <location>
        <begin position="662"/>
        <end position="758"/>
    </location>
</feature>
<dbReference type="Gene3D" id="2.60.40.10">
    <property type="entry name" value="Immunoglobulins"/>
    <property type="match status" value="11"/>
</dbReference>
<keyword evidence="3" id="KW-0732">Signal</keyword>
<evidence type="ECO:0000256" key="2">
    <source>
        <dbReference type="ARBA" id="ARBA00022692"/>
    </source>
</evidence>
<dbReference type="PROSITE" id="PS50853">
    <property type="entry name" value="FN3"/>
    <property type="match status" value="3"/>
</dbReference>
<dbReference type="FunFam" id="2.60.40.10:FF:000017">
    <property type="entry name" value="Down syndrome cell adhesion molecule b"/>
    <property type="match status" value="1"/>
</dbReference>
<reference evidence="12" key="1">
    <citation type="submission" date="2020-08" db="EMBL/GenBank/DDBJ databases">
        <title>Multicomponent nature underlies the extraordinary mechanical properties of spider dragline silk.</title>
        <authorList>
            <person name="Kono N."/>
            <person name="Nakamura H."/>
            <person name="Mori M."/>
            <person name="Yoshida Y."/>
            <person name="Ohtoshi R."/>
            <person name="Malay A.D."/>
            <person name="Moran D.A.P."/>
            <person name="Tomita M."/>
            <person name="Numata K."/>
            <person name="Arakawa K."/>
        </authorList>
    </citation>
    <scope>NUCLEOTIDE SEQUENCE</scope>
</reference>
<dbReference type="FunFam" id="2.60.40.10:FF:000028">
    <property type="entry name" value="Neuronal cell adhesion molecule"/>
    <property type="match status" value="1"/>
</dbReference>
<evidence type="ECO:0000313" key="13">
    <source>
        <dbReference type="Proteomes" id="UP000887013"/>
    </source>
</evidence>
<keyword evidence="9" id="KW-0393">Immunoglobulin domain</keyword>
<dbReference type="SUPFAM" id="SSF48726">
    <property type="entry name" value="Immunoglobulin"/>
    <property type="match status" value="7"/>
</dbReference>
<dbReference type="InterPro" id="IPR036179">
    <property type="entry name" value="Ig-like_dom_sf"/>
</dbReference>
<dbReference type="FunFam" id="2.60.40.10:FF:000719">
    <property type="entry name" value="nephrin isoform X1"/>
    <property type="match status" value="1"/>
</dbReference>
<evidence type="ECO:0000259" key="11">
    <source>
        <dbReference type="PROSITE" id="PS50853"/>
    </source>
</evidence>
<evidence type="ECO:0000256" key="1">
    <source>
        <dbReference type="ARBA" id="ARBA00004479"/>
    </source>
</evidence>
<dbReference type="Pfam" id="PF13927">
    <property type="entry name" value="Ig_3"/>
    <property type="match status" value="5"/>
</dbReference>
<accession>A0A8X6UNC6</accession>
<dbReference type="FunFam" id="2.60.40.10:FF:000104">
    <property type="entry name" value="Down syndrome cell adhesion molecule b"/>
    <property type="match status" value="1"/>
</dbReference>
<dbReference type="InterPro" id="IPR003599">
    <property type="entry name" value="Ig_sub"/>
</dbReference>
<dbReference type="InterPro" id="IPR007110">
    <property type="entry name" value="Ig-like_dom"/>
</dbReference>
<gene>
    <name evidence="12" type="primary">Dscam2</name>
    <name evidence="12" type="ORF">NPIL_207211</name>
</gene>
<evidence type="ECO:0000313" key="12">
    <source>
        <dbReference type="EMBL" id="GFU40701.1"/>
    </source>
</evidence>
<proteinExistence type="predicted"/>
<keyword evidence="2" id="KW-0812">Transmembrane</keyword>
<dbReference type="CDD" id="cd00063">
    <property type="entry name" value="FN3"/>
    <property type="match status" value="3"/>
</dbReference>
<dbReference type="PANTHER" id="PTHR44170">
    <property type="entry name" value="PROTEIN SIDEKICK"/>
    <property type="match status" value="1"/>
</dbReference>
<dbReference type="InterPro" id="IPR003961">
    <property type="entry name" value="FN3_dom"/>
</dbReference>
<feature type="domain" description="Ig-like" evidence="10">
    <location>
        <begin position="185"/>
        <end position="270"/>
    </location>
</feature>
<feature type="domain" description="Ig-like" evidence="10">
    <location>
        <begin position="276"/>
        <end position="370"/>
    </location>
</feature>
<dbReference type="InterPro" id="IPR013783">
    <property type="entry name" value="Ig-like_fold"/>
</dbReference>
<feature type="domain" description="Ig-like" evidence="10">
    <location>
        <begin position="467"/>
        <end position="559"/>
    </location>
</feature>
<evidence type="ECO:0000256" key="4">
    <source>
        <dbReference type="ARBA" id="ARBA00022737"/>
    </source>
</evidence>
<sequence>MAVLRCPIPSSVSDYVRVTSWERIDGFMITQHLTSDKYGMLENGDLYIQDTSDHANPFSFRCHTENTITREKKVSTNYSRIIVTDPHHAQPPRIMQRSSIINTPISQKTTLACVAQGYPVPRYRWHKLVGNQPVSLQVSSSARQDGGVLVFHKTLATDSGRYVCHVSNTMGEDSVQIELIVEEQLRVTITPREFQMDVGRTATFNCNVSGNPVGSVVWKKNMRLLSPNPRVVFPTKYVVQLRQLKRTDSGMYQCFVNRDFYSAQASARLVIGDLAPKLKSVFVEKTVRPGSYASLSCVATGNPDPHIQWKLDGIWPLSTRPGILVSSYLSGESVVTSYVNFSSIDILDSGVYTCEAINDAGKVSHSRRLNVFGPLFVRPLDNLTALAGASFSMVCPFGGYPFETITWKREGRPLPVNQRQRIYPNGTLQIVDVQPGEDNGQYSCEVTSGEGMQPASRTFRIIIRAGPKVASFSFRDNLHEGMRTAVTCIVLGGDGPLSTRWLKDDEPLTEQELNVNILQEEDGSISTLTFKNLTYKHNGNYTCIVTNDVASGSYSATLTVKVPPRWMLEPSDISTVAGRPARIDCQADGVPQPHVRWKMAISQPPEQFKTIVSSSHIHILVNGSLNFRSVEPSDAGYYLCEANNGVGSGLSAVVRLTVYSAPHFLTKFMVVSTRRGDKVTIDCTPEGDRPVTFTWRKNGALLDISKETRYSHRTETSLTGERSILTIEKSDRKDSALISCTASNDYGEDTLNVQVIVQDIPDAPQNLEIHDVASRSVRLTWQKPFDGNFPITRYTIMWRQVDGKTVGGPLHVPGSETTLIIRGLRPKTRYFFRVKCENTLGESQFGAEVAVTTLEEPPSSPPQSVKATPVSSKAINVTWQTPSEDLNSIDGFYVGYKMQRSPEPYTFKPVEFKHSLFQHFEVGDLNRYTEYSIVVQAYNSRGAGPPSEEAIVRTLEFDRPNPPIVGQYFATSETSNVGPIIIQNAPISGYILHHRIDGSQWQETHLTGDRTAYTLHDLQCGSSYSFYLVAFNSAGRGNGSEIISARTDGSLLQYIYGHFRKSESAEQAHRFPKIRKARKFLTTEIYYETDLSRTSGPE</sequence>
<evidence type="ECO:0000256" key="6">
    <source>
        <dbReference type="ARBA" id="ARBA00022989"/>
    </source>
</evidence>
<dbReference type="GO" id="GO:0009653">
    <property type="term" value="P:anatomical structure morphogenesis"/>
    <property type="evidence" value="ECO:0007669"/>
    <property type="project" value="UniProtKB-ARBA"/>
</dbReference>
<feature type="domain" description="Fibronectin type-III" evidence="11">
    <location>
        <begin position="861"/>
        <end position="957"/>
    </location>
</feature>
<feature type="domain" description="Ig-like" evidence="10">
    <location>
        <begin position="564"/>
        <end position="657"/>
    </location>
</feature>
<dbReference type="SMART" id="SM00060">
    <property type="entry name" value="FN3"/>
    <property type="match status" value="3"/>
</dbReference>
<evidence type="ECO:0000256" key="7">
    <source>
        <dbReference type="ARBA" id="ARBA00023136"/>
    </source>
</evidence>